<evidence type="ECO:0000313" key="3">
    <source>
        <dbReference type="Proteomes" id="UP001337655"/>
    </source>
</evidence>
<reference evidence="2 3" key="1">
    <citation type="submission" date="2023-08" db="EMBL/GenBank/DDBJ databases">
        <title>Black Yeasts Isolated from many extreme environments.</title>
        <authorList>
            <person name="Coleine C."/>
            <person name="Stajich J.E."/>
            <person name="Selbmann L."/>
        </authorList>
    </citation>
    <scope>NUCLEOTIDE SEQUENCE [LARGE SCALE GENOMIC DNA]</scope>
    <source>
        <strain evidence="2 3">CCFEE 5935</strain>
    </source>
</reference>
<evidence type="ECO:0000256" key="1">
    <source>
        <dbReference type="SAM" id="MobiDB-lite"/>
    </source>
</evidence>
<dbReference type="GeneID" id="89927340"/>
<name>A0AAV9P6M6_9PEZI</name>
<feature type="region of interest" description="Disordered" evidence="1">
    <location>
        <begin position="1"/>
        <end position="22"/>
    </location>
</feature>
<dbReference type="Proteomes" id="UP001337655">
    <property type="component" value="Unassembled WGS sequence"/>
</dbReference>
<dbReference type="CDD" id="cd12148">
    <property type="entry name" value="fungal_TF_MHR"/>
    <property type="match status" value="1"/>
</dbReference>
<evidence type="ECO:0000313" key="2">
    <source>
        <dbReference type="EMBL" id="KAK5168691.1"/>
    </source>
</evidence>
<sequence>MVVRRADGLGRDEYHNRPMPRNQEGEFAIIAPMVALSQTIRSVSLLYNAKPPGHPEDLAYVDQLDGDLDAWLRELPEQIRPGAGVSRPLSALREPEWCRRQRLVLEIRKFNHSIPNGGIGH</sequence>
<keyword evidence="3" id="KW-1185">Reference proteome</keyword>
<dbReference type="AlphaFoldDB" id="A0AAV9P6M6"/>
<dbReference type="RefSeq" id="XP_064658157.1">
    <property type="nucleotide sequence ID" value="XM_064803242.1"/>
</dbReference>
<gene>
    <name evidence="2" type="ORF">LTR77_006000</name>
</gene>
<accession>A0AAV9P6M6</accession>
<dbReference type="EMBL" id="JAVRRT010000009">
    <property type="protein sequence ID" value="KAK5168691.1"/>
    <property type="molecule type" value="Genomic_DNA"/>
</dbReference>
<proteinExistence type="predicted"/>
<feature type="compositionally biased region" description="Basic and acidic residues" evidence="1">
    <location>
        <begin position="1"/>
        <end position="16"/>
    </location>
</feature>
<protein>
    <submittedName>
        <fullName evidence="2">Uncharacterized protein</fullName>
    </submittedName>
</protein>
<organism evidence="2 3">
    <name type="scientific">Saxophila tyrrhenica</name>
    <dbReference type="NCBI Taxonomy" id="1690608"/>
    <lineage>
        <taxon>Eukaryota</taxon>
        <taxon>Fungi</taxon>
        <taxon>Dikarya</taxon>
        <taxon>Ascomycota</taxon>
        <taxon>Pezizomycotina</taxon>
        <taxon>Dothideomycetes</taxon>
        <taxon>Dothideomycetidae</taxon>
        <taxon>Mycosphaerellales</taxon>
        <taxon>Extremaceae</taxon>
        <taxon>Saxophila</taxon>
    </lineage>
</organism>
<comment type="caution">
    <text evidence="2">The sequence shown here is derived from an EMBL/GenBank/DDBJ whole genome shotgun (WGS) entry which is preliminary data.</text>
</comment>